<accession>A0A428UZ91</accession>
<evidence type="ECO:0000313" key="9">
    <source>
        <dbReference type="Proteomes" id="UP000288429"/>
    </source>
</evidence>
<dbReference type="InterPro" id="IPR016169">
    <property type="entry name" value="FAD-bd_PCMH_sub2"/>
</dbReference>
<keyword evidence="6" id="KW-0732">Signal</keyword>
<evidence type="ECO:0000256" key="1">
    <source>
        <dbReference type="ARBA" id="ARBA00001974"/>
    </source>
</evidence>
<reference evidence="8 9" key="1">
    <citation type="submission" date="2017-06" db="EMBL/GenBank/DDBJ databases">
        <title>Cmopartive genomic analysis of Ambrosia Fusariam Clade fungi.</title>
        <authorList>
            <person name="Stajich J.E."/>
            <person name="Carrillo J."/>
            <person name="Kijimoto T."/>
            <person name="Eskalen A."/>
            <person name="O'Donnell K."/>
            <person name="Kasson M."/>
        </authorList>
    </citation>
    <scope>NUCLEOTIDE SEQUENCE [LARGE SCALE GENOMIC DNA]</scope>
    <source>
        <strain evidence="8 9">NRRL 20438</strain>
    </source>
</reference>
<dbReference type="PANTHER" id="PTHR42973">
    <property type="entry name" value="BINDING OXIDOREDUCTASE, PUTATIVE (AFU_ORTHOLOGUE AFUA_1G17690)-RELATED"/>
    <property type="match status" value="1"/>
</dbReference>
<organism evidence="8 9">
    <name type="scientific">Fusarium ambrosium</name>
    <dbReference type="NCBI Taxonomy" id="131363"/>
    <lineage>
        <taxon>Eukaryota</taxon>
        <taxon>Fungi</taxon>
        <taxon>Dikarya</taxon>
        <taxon>Ascomycota</taxon>
        <taxon>Pezizomycotina</taxon>
        <taxon>Sordariomycetes</taxon>
        <taxon>Hypocreomycetidae</taxon>
        <taxon>Hypocreales</taxon>
        <taxon>Nectriaceae</taxon>
        <taxon>Fusarium</taxon>
        <taxon>Fusarium solani species complex</taxon>
    </lineage>
</organism>
<dbReference type="PANTHER" id="PTHR42973:SF9">
    <property type="entry name" value="FAD-BINDING PCMH-TYPE DOMAIN-CONTAINING PROTEIN-RELATED"/>
    <property type="match status" value="1"/>
</dbReference>
<feature type="domain" description="FAD-binding PCMH-type" evidence="7">
    <location>
        <begin position="66"/>
        <end position="238"/>
    </location>
</feature>
<dbReference type="GO" id="GO:0071949">
    <property type="term" value="F:FAD binding"/>
    <property type="evidence" value="ECO:0007669"/>
    <property type="project" value="InterPro"/>
</dbReference>
<dbReference type="InterPro" id="IPR036318">
    <property type="entry name" value="FAD-bd_PCMH-like_sf"/>
</dbReference>
<dbReference type="PROSITE" id="PS51387">
    <property type="entry name" value="FAD_PCMH"/>
    <property type="match status" value="1"/>
</dbReference>
<evidence type="ECO:0000256" key="3">
    <source>
        <dbReference type="ARBA" id="ARBA00022630"/>
    </source>
</evidence>
<dbReference type="Gene3D" id="3.40.462.20">
    <property type="match status" value="1"/>
</dbReference>
<evidence type="ECO:0000256" key="5">
    <source>
        <dbReference type="ARBA" id="ARBA00023002"/>
    </source>
</evidence>
<name>A0A428UZ91_9HYPO</name>
<protein>
    <recommendedName>
        <fullName evidence="7">FAD-binding PCMH-type domain-containing protein</fullName>
    </recommendedName>
</protein>
<feature type="signal peptide" evidence="6">
    <location>
        <begin position="1"/>
        <end position="21"/>
    </location>
</feature>
<dbReference type="AlphaFoldDB" id="A0A428UZ91"/>
<keyword evidence="3" id="KW-0285">Flavoprotein</keyword>
<keyword evidence="5" id="KW-0560">Oxidoreductase</keyword>
<feature type="chain" id="PRO_5019289620" description="FAD-binding PCMH-type domain-containing protein" evidence="6">
    <location>
        <begin position="22"/>
        <end position="504"/>
    </location>
</feature>
<dbReference type="InterPro" id="IPR050416">
    <property type="entry name" value="FAD-linked_Oxidoreductase"/>
</dbReference>
<evidence type="ECO:0000256" key="2">
    <source>
        <dbReference type="ARBA" id="ARBA00005466"/>
    </source>
</evidence>
<dbReference type="Gene3D" id="3.30.465.10">
    <property type="match status" value="1"/>
</dbReference>
<evidence type="ECO:0000256" key="6">
    <source>
        <dbReference type="SAM" id="SignalP"/>
    </source>
</evidence>
<gene>
    <name evidence="8" type="ORF">CDV31_001492</name>
</gene>
<dbReference type="InterPro" id="IPR006094">
    <property type="entry name" value="Oxid_FAD_bind_N"/>
</dbReference>
<proteinExistence type="inferred from homology"/>
<comment type="similarity">
    <text evidence="2">Belongs to the oxygen-dependent FAD-linked oxidoreductase family.</text>
</comment>
<dbReference type="Proteomes" id="UP000288429">
    <property type="component" value="Unassembled WGS sequence"/>
</dbReference>
<keyword evidence="9" id="KW-1185">Reference proteome</keyword>
<dbReference type="SUPFAM" id="SSF56176">
    <property type="entry name" value="FAD-binding/transporter-associated domain-like"/>
    <property type="match status" value="1"/>
</dbReference>
<evidence type="ECO:0000256" key="4">
    <source>
        <dbReference type="ARBA" id="ARBA00022827"/>
    </source>
</evidence>
<comment type="cofactor">
    <cofactor evidence="1">
        <name>FAD</name>
        <dbReference type="ChEBI" id="CHEBI:57692"/>
    </cofactor>
</comment>
<keyword evidence="4" id="KW-0274">FAD</keyword>
<dbReference type="InterPro" id="IPR016166">
    <property type="entry name" value="FAD-bd_PCMH"/>
</dbReference>
<dbReference type="Pfam" id="PF01565">
    <property type="entry name" value="FAD_binding_4"/>
    <property type="match status" value="1"/>
</dbReference>
<evidence type="ECO:0000313" key="8">
    <source>
        <dbReference type="EMBL" id="RSM19605.1"/>
    </source>
</evidence>
<dbReference type="EMBL" id="NIZV01000011">
    <property type="protein sequence ID" value="RSM19605.1"/>
    <property type="molecule type" value="Genomic_DNA"/>
</dbReference>
<comment type="caution">
    <text evidence="8">The sequence shown here is derived from an EMBL/GenBank/DDBJ whole genome shotgun (WGS) entry which is preliminary data.</text>
</comment>
<sequence>MKQFSLLHYALAAIFISLASAASTVSTCFPAKKIAAQLGPMLSADAEIYIPDQADFSDVSLRWSMFAAPSYTAYIKVATEEDVQTIVGYANKKDIPFLTVSGGHGWTSQLQNMQHGIGISTQKLNTMKLAKDGKTVRLGGGVKSGQVQRFLSSQGKRSVTGVCECTGLMGVALGGGHGTLQGHYGLLADQIVAAHVVLANGKAVTVSKRENPDLFWALRGAGHNFGIVTEVTYKVYDAPAEDNWLVKTFIYLPDQIEAFYKVANKAIGDGHGVNQQPAGMLVASLYTIVPDVDPNTPVLLFLMVYDGSEDEMLPHAKPYLDIKPVFNSTQKISYSQISAVFAFDDNSVACQKGIRTQGYSLLIQKYHIPTQRAVYDEFSKFISKNPDFKRSYVIFEGYPLQGVRAIDASTTAVADRESNIIALFSLLYSSPKNDKIATKIGTKVRGLLHKGTGERDISVYIGYARGTETAQQVYGNDGVRLRKLKGLKRKYDPHARFGFYARIE</sequence>
<dbReference type="GO" id="GO:0016491">
    <property type="term" value="F:oxidoreductase activity"/>
    <property type="evidence" value="ECO:0007669"/>
    <property type="project" value="UniProtKB-KW"/>
</dbReference>
<evidence type="ECO:0000259" key="7">
    <source>
        <dbReference type="PROSITE" id="PS51387"/>
    </source>
</evidence>